<dbReference type="Pfam" id="PF13700">
    <property type="entry name" value="DUF4158"/>
    <property type="match status" value="1"/>
</dbReference>
<dbReference type="EMBL" id="MKGR01000056">
    <property type="protein sequence ID" value="OKP00248.1"/>
    <property type="molecule type" value="Genomic_DNA"/>
</dbReference>
<dbReference type="Pfam" id="PF01526">
    <property type="entry name" value="DDE_Tnp_Tn3"/>
    <property type="match status" value="1"/>
</dbReference>
<dbReference type="RefSeq" id="WP_074021821.1">
    <property type="nucleotide sequence ID" value="NZ_CAWMWP010000083.1"/>
</dbReference>
<keyword evidence="2" id="KW-0815">Transposition</keyword>
<dbReference type="NCBIfam" id="NF033527">
    <property type="entry name" value="transpos_Tn3"/>
    <property type="match status" value="1"/>
</dbReference>
<evidence type="ECO:0000313" key="8">
    <source>
        <dbReference type="Proteomes" id="UP000186277"/>
    </source>
</evidence>
<dbReference type="GO" id="GO:0003677">
    <property type="term" value="F:DNA binding"/>
    <property type="evidence" value="ECO:0007669"/>
    <property type="project" value="UniProtKB-KW"/>
</dbReference>
<reference evidence="7 8" key="1">
    <citation type="submission" date="2016-09" db="EMBL/GenBank/DDBJ databases">
        <title>Xenorhabdus thuongxuanensis sp. nov. and Xenorhabdus eapokensis sp. nov., isolated from Steinernema species.</title>
        <authorList>
            <person name="Kaempfer P."/>
            <person name="Tobias N.J."/>
            <person name="Phan Ke L."/>
            <person name="Bode H.B."/>
            <person name="Glaeser S.P."/>
        </authorList>
    </citation>
    <scope>NUCLEOTIDE SEQUENCE [LARGE SCALE GENOMIC DNA]</scope>
    <source>
        <strain evidence="7 8">30TX1</strain>
    </source>
</reference>
<dbReference type="OrthoDB" id="5292689at2"/>
<evidence type="ECO:0000259" key="6">
    <source>
        <dbReference type="Pfam" id="PF13700"/>
    </source>
</evidence>
<comment type="caution">
    <text evidence="7">The sequence shown here is derived from an EMBL/GenBank/DDBJ whole genome shotgun (WGS) entry which is preliminary data.</text>
</comment>
<dbReference type="InterPro" id="IPR047653">
    <property type="entry name" value="Tn3-like_transpos"/>
</dbReference>
<keyword evidence="3" id="KW-0238">DNA-binding</keyword>
<dbReference type="GO" id="GO:0004803">
    <property type="term" value="F:transposase activity"/>
    <property type="evidence" value="ECO:0007669"/>
    <property type="project" value="InterPro"/>
</dbReference>
<evidence type="ECO:0000256" key="4">
    <source>
        <dbReference type="ARBA" id="ARBA00023172"/>
    </source>
</evidence>
<protein>
    <submittedName>
        <fullName evidence="7">Transposase</fullName>
    </submittedName>
</protein>
<feature type="domain" description="DUF4158" evidence="6">
    <location>
        <begin position="6"/>
        <end position="168"/>
    </location>
</feature>
<comment type="similarity">
    <text evidence="1">Belongs to the transposase 7 family.</text>
</comment>
<evidence type="ECO:0000256" key="3">
    <source>
        <dbReference type="ARBA" id="ARBA00023125"/>
    </source>
</evidence>
<dbReference type="GO" id="GO:0006313">
    <property type="term" value="P:DNA transposition"/>
    <property type="evidence" value="ECO:0007669"/>
    <property type="project" value="InterPro"/>
</dbReference>
<sequence>MPRRQILTSEEKECLRIVPDDDILLTRMCFLSEQDLALINKHRGSANRLGFAVLLCYLRGPGFTPDKNSSPHDGVISRLTDWLKLQPDLWHEYAVREETRWEHLAELYRYLRLSPFSRSLQKTCIRHLYPHAMRTDKGWLLAEEMLSWLHNNNVIFPSIDVVERTLAETMTLADRMVFSALTAPLAPQHKTALDSLLSSGDEPLSRLKWLLQPPGKINGKNVLQHIDRLNVIAGLALPEGIELSVHQNRLLKLAREGRKMSSRDLIKFSDTRRYATLVCIIAEARATLTDEIIELHERILGSLFSKAKRKQAERLQQTGKLIQSKLRQYITVGQALLMAREYGKDPWAAIEDVLPWPEFITSLEETQLLARKGNFEPLHLITEKYSTLRKYAPRMLSALEFRAASAAMPLSDALDTVREIYHKKLRKVPPSAPIKFIPESWKKLVITPSGIDRRYYEFCVLNELKGALRSGDIWVKGSHRYRNFDDYLIPPDGFEKALKDQLLQLAVPTDYQEYINTRMTLLASRLEEVNAMAIAGDLPDVDISDKGVKVTPLDNSVPSAVSPFAELVYSMLPHPKITEILDEVDSWTGFTRHFTHLKNNHVKPKDKKLLLTTILADGINLGLTKMAESCPGTTKASLEGVQAWYIRDETYAEALAELVNAQKKYPLSAFWGDGTTSSSDGQNFRVGSHGRYAGQVNLKYGQEPGVQIYTHISDQYSPFYIKVISRVRDSTHVLDGLLYHESDLEITEHYTDTAGFTEHVFALMHLLGFAFAPRIRDLHDKRLFIQGKASKYSGLQSIISSTSLSLKEIEKNWHEVLRLATSIKQGTVTASLMLKKLASYPKQNGLAKALREIGRIERTLFMLDWFRDPALRRRVQAGLNKGEARNALARAVFMHRLGEIRDRGLENQSYRASGLTLLTAAITLWNTVYIERAIESLKRKGVQINEQLLSHLSPLGWEHINLSGDYIWRNNLKLGAGKYRPLRSVDINLYKKQA</sequence>
<proteinExistence type="inferred from homology"/>
<dbReference type="AlphaFoldDB" id="A0A1Q5TJ48"/>
<evidence type="ECO:0000256" key="1">
    <source>
        <dbReference type="ARBA" id="ARBA00009402"/>
    </source>
</evidence>
<gene>
    <name evidence="7" type="ORF">Xentx_03547</name>
</gene>
<evidence type="ECO:0000256" key="2">
    <source>
        <dbReference type="ARBA" id="ARBA00022578"/>
    </source>
</evidence>
<keyword evidence="8" id="KW-1185">Reference proteome</keyword>
<dbReference type="InterPro" id="IPR025296">
    <property type="entry name" value="DUF4158"/>
</dbReference>
<keyword evidence="4" id="KW-0233">DNA recombination</keyword>
<dbReference type="Proteomes" id="UP000186277">
    <property type="component" value="Unassembled WGS sequence"/>
</dbReference>
<evidence type="ECO:0000259" key="5">
    <source>
        <dbReference type="Pfam" id="PF01526"/>
    </source>
</evidence>
<dbReference type="InterPro" id="IPR002513">
    <property type="entry name" value="Tn3_Tnp_DDE_dom"/>
</dbReference>
<feature type="domain" description="Tn3 transposase DDE" evidence="5">
    <location>
        <begin position="579"/>
        <end position="966"/>
    </location>
</feature>
<accession>A0A1Q5TJ48</accession>
<name>A0A1Q5TJ48_9GAMM</name>
<evidence type="ECO:0000313" key="7">
    <source>
        <dbReference type="EMBL" id="OKP00248.1"/>
    </source>
</evidence>
<organism evidence="7 8">
    <name type="scientific">Xenorhabdus thuongxuanensis</name>
    <dbReference type="NCBI Taxonomy" id="1873484"/>
    <lineage>
        <taxon>Bacteria</taxon>
        <taxon>Pseudomonadati</taxon>
        <taxon>Pseudomonadota</taxon>
        <taxon>Gammaproteobacteria</taxon>
        <taxon>Enterobacterales</taxon>
        <taxon>Morganellaceae</taxon>
        <taxon>Xenorhabdus</taxon>
    </lineage>
</organism>